<evidence type="ECO:0000313" key="1">
    <source>
        <dbReference type="EMBL" id="EKC72363.1"/>
    </source>
</evidence>
<protein>
    <submittedName>
        <fullName evidence="1">Uncharacterized protein</fullName>
    </submittedName>
</protein>
<sequence length="80" mass="9246">MRSHGEELTISTRNIETKDFKWSTDFIFSHSKNTVTDLDSRANIMQMITGTGFTMNGYPVRSLFSIDFKGLEQKRYCLSL</sequence>
<name>K1TRH3_9ZZZZ</name>
<comment type="caution">
    <text evidence="1">The sequence shown here is derived from an EMBL/GenBank/DDBJ whole genome shotgun (WGS) entry which is preliminary data.</text>
</comment>
<proteinExistence type="predicted"/>
<reference evidence="1" key="1">
    <citation type="journal article" date="2013" name="Environ. Microbiol.">
        <title>Microbiota from the distal guts of lean and obese adolescents exhibit partial functional redundancy besides clear differences in community structure.</title>
        <authorList>
            <person name="Ferrer M."/>
            <person name="Ruiz A."/>
            <person name="Lanza F."/>
            <person name="Haange S.B."/>
            <person name="Oberbach A."/>
            <person name="Till H."/>
            <person name="Bargiela R."/>
            <person name="Campoy C."/>
            <person name="Segura M.T."/>
            <person name="Richter M."/>
            <person name="von Bergen M."/>
            <person name="Seifert J."/>
            <person name="Suarez A."/>
        </authorList>
    </citation>
    <scope>NUCLEOTIDE SEQUENCE</scope>
</reference>
<dbReference type="EMBL" id="AJWZ01001930">
    <property type="protein sequence ID" value="EKC72363.1"/>
    <property type="molecule type" value="Genomic_DNA"/>
</dbReference>
<organism evidence="1">
    <name type="scientific">human gut metagenome</name>
    <dbReference type="NCBI Taxonomy" id="408170"/>
    <lineage>
        <taxon>unclassified sequences</taxon>
        <taxon>metagenomes</taxon>
        <taxon>organismal metagenomes</taxon>
    </lineage>
</organism>
<gene>
    <name evidence="1" type="ORF">OBE_02927</name>
</gene>
<accession>K1TRH3</accession>
<dbReference type="AlphaFoldDB" id="K1TRH3"/>